<dbReference type="SUPFAM" id="SSF53383">
    <property type="entry name" value="PLP-dependent transferases"/>
    <property type="match status" value="1"/>
</dbReference>
<gene>
    <name evidence="8" type="ORF">ESY86_05895</name>
</gene>
<keyword evidence="4 6" id="KW-0808">Transferase</keyword>
<dbReference type="InterPro" id="IPR015422">
    <property type="entry name" value="PyrdxlP-dep_Trfase_small"/>
</dbReference>
<evidence type="ECO:0000256" key="4">
    <source>
        <dbReference type="ARBA" id="ARBA00022679"/>
    </source>
</evidence>
<name>A0A5C6ZLI6_9FLAO</name>
<evidence type="ECO:0000256" key="2">
    <source>
        <dbReference type="ARBA" id="ARBA00007441"/>
    </source>
</evidence>
<feature type="domain" description="Aminotransferase class I/classII large" evidence="7">
    <location>
        <begin position="33"/>
        <end position="345"/>
    </location>
</feature>
<evidence type="ECO:0000259" key="7">
    <source>
        <dbReference type="Pfam" id="PF00155"/>
    </source>
</evidence>
<evidence type="ECO:0000256" key="1">
    <source>
        <dbReference type="ARBA" id="ARBA00001933"/>
    </source>
</evidence>
<keyword evidence="5" id="KW-0663">Pyridoxal phosphate</keyword>
<dbReference type="Gene3D" id="3.40.640.10">
    <property type="entry name" value="Type I PLP-dependent aspartate aminotransferase-like (Major domain)"/>
    <property type="match status" value="1"/>
</dbReference>
<dbReference type="Gene3D" id="3.90.1150.10">
    <property type="entry name" value="Aspartate Aminotransferase, domain 1"/>
    <property type="match status" value="1"/>
</dbReference>
<dbReference type="EC" id="2.6.1.-" evidence="6"/>
<evidence type="ECO:0000313" key="9">
    <source>
        <dbReference type="Proteomes" id="UP000321578"/>
    </source>
</evidence>
<dbReference type="GO" id="GO:0006520">
    <property type="term" value="P:amino acid metabolic process"/>
    <property type="evidence" value="ECO:0007669"/>
    <property type="project" value="InterPro"/>
</dbReference>
<dbReference type="EMBL" id="VORO01000004">
    <property type="protein sequence ID" value="TXD90267.1"/>
    <property type="molecule type" value="Genomic_DNA"/>
</dbReference>
<evidence type="ECO:0000313" key="8">
    <source>
        <dbReference type="EMBL" id="TXD90267.1"/>
    </source>
</evidence>
<dbReference type="CDD" id="cd00609">
    <property type="entry name" value="AAT_like"/>
    <property type="match status" value="1"/>
</dbReference>
<dbReference type="InterPro" id="IPR004839">
    <property type="entry name" value="Aminotransferase_I/II_large"/>
</dbReference>
<dbReference type="GO" id="GO:0030170">
    <property type="term" value="F:pyridoxal phosphate binding"/>
    <property type="evidence" value="ECO:0007669"/>
    <property type="project" value="InterPro"/>
</dbReference>
<keyword evidence="9" id="KW-1185">Reference proteome</keyword>
<dbReference type="PROSITE" id="PS00105">
    <property type="entry name" value="AA_TRANSFER_CLASS_1"/>
    <property type="match status" value="1"/>
</dbReference>
<dbReference type="NCBIfam" id="NF005744">
    <property type="entry name" value="PRK07568.1"/>
    <property type="match status" value="1"/>
</dbReference>
<dbReference type="GO" id="GO:0008483">
    <property type="term" value="F:transaminase activity"/>
    <property type="evidence" value="ECO:0007669"/>
    <property type="project" value="UniProtKB-KW"/>
</dbReference>
<dbReference type="AlphaFoldDB" id="A0A5C6ZLI6"/>
<proteinExistence type="inferred from homology"/>
<dbReference type="PANTHER" id="PTHR46383">
    <property type="entry name" value="ASPARTATE AMINOTRANSFERASE"/>
    <property type="match status" value="1"/>
</dbReference>
<organism evidence="8 9">
    <name type="scientific">Subsaximicrobium wynnwilliamsii</name>
    <dbReference type="NCBI Taxonomy" id="291179"/>
    <lineage>
        <taxon>Bacteria</taxon>
        <taxon>Pseudomonadati</taxon>
        <taxon>Bacteroidota</taxon>
        <taxon>Flavobacteriia</taxon>
        <taxon>Flavobacteriales</taxon>
        <taxon>Flavobacteriaceae</taxon>
        <taxon>Subsaximicrobium</taxon>
    </lineage>
</organism>
<evidence type="ECO:0000256" key="5">
    <source>
        <dbReference type="ARBA" id="ARBA00022898"/>
    </source>
</evidence>
<dbReference type="OrthoDB" id="9802328at2"/>
<sequence>MPKISEKGQSMPQSPIRKLVPFAEAAYKKGKIVYHLNIGQPDIKTPEIAMDAVRVHSLDILSYTRSEGSEEYRKKIAKYYAKNSIDVNHDDIIVTTGGSEALLFAFGSIMDSDDEIIIPEPFYANYNGFSIASDVKVVPVISKFEDNFALPEIAEFEKLITPKTKAILICNPGNPTGYLYSKEEIKKLAEIAVKHDLFIIADEVYREFVYDDKEFYSIMQEESLKEHAIMIDSVSKRYSMCGARIGYLVSRNKEVIATALKFAQARLSPPTLAQIASEAALDTPQSYFDDVIEEYVERRNVLIEELEKIDGVKVAKPQGAFYCIAELPINNADKFAQWLLEEFDVDGETVMVAPAAGFYSTNNVGQNQVRLAYVLNKASLVKAVAILGKALKVYRD</sequence>
<dbReference type="InterPro" id="IPR015424">
    <property type="entry name" value="PyrdxlP-dep_Trfase"/>
</dbReference>
<evidence type="ECO:0000256" key="6">
    <source>
        <dbReference type="RuleBase" id="RU000481"/>
    </source>
</evidence>
<dbReference type="Pfam" id="PF00155">
    <property type="entry name" value="Aminotran_1_2"/>
    <property type="match status" value="1"/>
</dbReference>
<comment type="similarity">
    <text evidence="2 6">Belongs to the class-I pyridoxal-phosphate-dependent aminotransferase family.</text>
</comment>
<reference evidence="8 9" key="1">
    <citation type="submission" date="2019-08" db="EMBL/GenBank/DDBJ databases">
        <title>Genomes of Subsaximicrobium wynnwilliamsii strains.</title>
        <authorList>
            <person name="Bowman J.P."/>
        </authorList>
    </citation>
    <scope>NUCLEOTIDE SEQUENCE [LARGE SCALE GENOMIC DNA]</scope>
    <source>
        <strain evidence="8 9">2-80-2</strain>
    </source>
</reference>
<dbReference type="InterPro" id="IPR004838">
    <property type="entry name" value="NHTrfase_class1_PyrdxlP-BS"/>
</dbReference>
<dbReference type="RefSeq" id="WP_147085660.1">
    <property type="nucleotide sequence ID" value="NZ_VORM01000004.1"/>
</dbReference>
<evidence type="ECO:0000256" key="3">
    <source>
        <dbReference type="ARBA" id="ARBA00022576"/>
    </source>
</evidence>
<comment type="cofactor">
    <cofactor evidence="1 6">
        <name>pyridoxal 5'-phosphate</name>
        <dbReference type="ChEBI" id="CHEBI:597326"/>
    </cofactor>
</comment>
<dbReference type="Proteomes" id="UP000321578">
    <property type="component" value="Unassembled WGS sequence"/>
</dbReference>
<comment type="caution">
    <text evidence="8">The sequence shown here is derived from an EMBL/GenBank/DDBJ whole genome shotgun (WGS) entry which is preliminary data.</text>
</comment>
<dbReference type="InterPro" id="IPR050596">
    <property type="entry name" value="AspAT/PAT-like"/>
</dbReference>
<dbReference type="InterPro" id="IPR015421">
    <property type="entry name" value="PyrdxlP-dep_Trfase_major"/>
</dbReference>
<keyword evidence="3 6" id="KW-0032">Aminotransferase</keyword>
<protein>
    <recommendedName>
        <fullName evidence="6">Aminotransferase</fullName>
        <ecNumber evidence="6">2.6.1.-</ecNumber>
    </recommendedName>
</protein>
<accession>A0A5C6ZLI6</accession>